<evidence type="ECO:0000256" key="2">
    <source>
        <dbReference type="ARBA" id="ARBA00023242"/>
    </source>
</evidence>
<feature type="compositionally biased region" description="Acidic residues" evidence="4">
    <location>
        <begin position="566"/>
        <end position="580"/>
    </location>
</feature>
<dbReference type="SMART" id="SM00449">
    <property type="entry name" value="SPRY"/>
    <property type="match status" value="1"/>
</dbReference>
<dbReference type="InParanoid" id="A0A067Q7N6"/>
<feature type="region of interest" description="Disordered" evidence="4">
    <location>
        <begin position="1"/>
        <end position="49"/>
    </location>
</feature>
<dbReference type="EMBL" id="KL197715">
    <property type="protein sequence ID" value="KDQ59497.1"/>
    <property type="molecule type" value="Genomic_DNA"/>
</dbReference>
<accession>A0A067Q7N6</accession>
<feature type="compositionally biased region" description="Acidic residues" evidence="4">
    <location>
        <begin position="664"/>
        <end position="674"/>
    </location>
</feature>
<reference evidence="7" key="1">
    <citation type="journal article" date="2014" name="Proc. Natl. Acad. Sci. U.S.A.">
        <title>Extensive sampling of basidiomycete genomes demonstrates inadequacy of the white-rot/brown-rot paradigm for wood decay fungi.</title>
        <authorList>
            <person name="Riley R."/>
            <person name="Salamov A.A."/>
            <person name="Brown D.W."/>
            <person name="Nagy L.G."/>
            <person name="Floudas D."/>
            <person name="Held B.W."/>
            <person name="Levasseur A."/>
            <person name="Lombard V."/>
            <person name="Morin E."/>
            <person name="Otillar R."/>
            <person name="Lindquist E.A."/>
            <person name="Sun H."/>
            <person name="LaButti K.M."/>
            <person name="Schmutz J."/>
            <person name="Jabbour D."/>
            <person name="Luo H."/>
            <person name="Baker S.E."/>
            <person name="Pisabarro A.G."/>
            <person name="Walton J.D."/>
            <person name="Blanchette R.A."/>
            <person name="Henrissat B."/>
            <person name="Martin F."/>
            <person name="Cullen D."/>
            <person name="Hibbett D.S."/>
            <person name="Grigoriev I.V."/>
        </authorList>
    </citation>
    <scope>NUCLEOTIDE SEQUENCE [LARGE SCALE GENOMIC DNA]</scope>
    <source>
        <strain evidence="7">MUCL 33604</strain>
    </source>
</reference>
<proteinExistence type="inferred from homology"/>
<feature type="region of interest" description="Disordered" evidence="4">
    <location>
        <begin position="291"/>
        <end position="352"/>
    </location>
</feature>
<dbReference type="SUPFAM" id="SSF49899">
    <property type="entry name" value="Concanavalin A-like lectins/glucanases"/>
    <property type="match status" value="1"/>
</dbReference>
<comment type="subcellular location">
    <subcellularLocation>
        <location evidence="1">Nucleus</location>
    </subcellularLocation>
</comment>
<comment type="similarity">
    <text evidence="3">Belongs to the cclA family.</text>
</comment>
<dbReference type="Proteomes" id="UP000027265">
    <property type="component" value="Unassembled WGS sequence"/>
</dbReference>
<dbReference type="InterPro" id="IPR013320">
    <property type="entry name" value="ConA-like_dom_sf"/>
</dbReference>
<keyword evidence="2" id="KW-0539">Nucleus</keyword>
<dbReference type="InterPro" id="IPR003877">
    <property type="entry name" value="SPRY_dom"/>
</dbReference>
<dbReference type="OrthoDB" id="10266026at2759"/>
<evidence type="ECO:0000259" key="5">
    <source>
        <dbReference type="PROSITE" id="PS50188"/>
    </source>
</evidence>
<dbReference type="HOGENOM" id="CLU_014420_0_0_1"/>
<dbReference type="PROSITE" id="PS50188">
    <property type="entry name" value="B302_SPRY"/>
    <property type="match status" value="1"/>
</dbReference>
<feature type="compositionally biased region" description="Gly residues" evidence="4">
    <location>
        <begin position="300"/>
        <end position="313"/>
    </location>
</feature>
<organism evidence="6 7">
    <name type="scientific">Jaapia argillacea MUCL 33604</name>
    <dbReference type="NCBI Taxonomy" id="933084"/>
    <lineage>
        <taxon>Eukaryota</taxon>
        <taxon>Fungi</taxon>
        <taxon>Dikarya</taxon>
        <taxon>Basidiomycota</taxon>
        <taxon>Agaricomycotina</taxon>
        <taxon>Agaricomycetes</taxon>
        <taxon>Agaricomycetidae</taxon>
        <taxon>Jaapiales</taxon>
        <taxon>Jaapiaceae</taxon>
        <taxon>Jaapia</taxon>
    </lineage>
</organism>
<keyword evidence="7" id="KW-1185">Reference proteome</keyword>
<evidence type="ECO:0000256" key="4">
    <source>
        <dbReference type="SAM" id="MobiDB-lite"/>
    </source>
</evidence>
<dbReference type="CDD" id="cd12872">
    <property type="entry name" value="SPRY_Ash2"/>
    <property type="match status" value="1"/>
</dbReference>
<dbReference type="AlphaFoldDB" id="A0A067Q7N6"/>
<evidence type="ECO:0000256" key="3">
    <source>
        <dbReference type="ARBA" id="ARBA00038149"/>
    </source>
</evidence>
<dbReference type="PANTHER" id="PTHR10598:SF0">
    <property type="entry name" value="SET1_ASH2 HISTONE METHYLTRANSFERASE COMPLEX SUBUNIT ASH2"/>
    <property type="match status" value="1"/>
</dbReference>
<gene>
    <name evidence="6" type="ORF">JAAARDRAFT_33066</name>
</gene>
<dbReference type="STRING" id="933084.A0A067Q7N6"/>
<feature type="compositionally biased region" description="Low complexity" evidence="4">
    <location>
        <begin position="335"/>
        <end position="352"/>
    </location>
</feature>
<feature type="compositionally biased region" description="Basic and acidic residues" evidence="4">
    <location>
        <begin position="518"/>
        <end position="565"/>
    </location>
</feature>
<dbReference type="InterPro" id="IPR043136">
    <property type="entry name" value="B30.2/SPRY_sf"/>
</dbReference>
<dbReference type="GO" id="GO:0048188">
    <property type="term" value="C:Set1C/COMPASS complex"/>
    <property type="evidence" value="ECO:0007669"/>
    <property type="project" value="InterPro"/>
</dbReference>
<dbReference type="GO" id="GO:0000976">
    <property type="term" value="F:transcription cis-regulatory region binding"/>
    <property type="evidence" value="ECO:0007669"/>
    <property type="project" value="TreeGrafter"/>
</dbReference>
<dbReference type="InterPro" id="IPR001870">
    <property type="entry name" value="B30.2/SPRY"/>
</dbReference>
<feature type="compositionally biased region" description="Pro residues" evidence="4">
    <location>
        <begin position="15"/>
        <end position="24"/>
    </location>
</feature>
<feature type="compositionally biased region" description="Polar residues" evidence="4">
    <location>
        <begin position="317"/>
        <end position="334"/>
    </location>
</feature>
<protein>
    <recommendedName>
        <fullName evidence="5">B30.2/SPRY domain-containing protein</fullName>
    </recommendedName>
</protein>
<evidence type="ECO:0000313" key="7">
    <source>
        <dbReference type="Proteomes" id="UP000027265"/>
    </source>
</evidence>
<name>A0A067Q7N6_9AGAM</name>
<feature type="domain" description="B30.2/SPRY" evidence="5">
    <location>
        <begin position="102"/>
        <end position="296"/>
    </location>
</feature>
<feature type="region of interest" description="Disordered" evidence="4">
    <location>
        <begin position="518"/>
        <end position="601"/>
    </location>
</feature>
<dbReference type="InterPro" id="IPR037353">
    <property type="entry name" value="ASH2"/>
</dbReference>
<evidence type="ECO:0000313" key="6">
    <source>
        <dbReference type="EMBL" id="KDQ59497.1"/>
    </source>
</evidence>
<dbReference type="Pfam" id="PF00622">
    <property type="entry name" value="SPRY"/>
    <property type="match status" value="1"/>
</dbReference>
<feature type="region of interest" description="Disordered" evidence="4">
    <location>
        <begin position="643"/>
        <end position="703"/>
    </location>
</feature>
<sequence>MFAGSSPPRDDSPLPILPLPPSHPPSRKRKHGATAGAHADTPEPATAEHSVLPARHDLSSRPRLTISRFPILVPISEGSPYHNTEQSAVNRVGYRYTPAGILPPNSSGITPFRTIESNPTSFRVSWEDRSPFVKVTKDGLGLLGDKGYRSARCNAPIREGKWYVEIKIDRGGGDKPPSSTRREGSHVRLGWGRRESPLNSPVGLDGYSYGIRDKTGEKIHCSRTKPYAKEFGTGDVIGMYISLPPRRQPDPHDPHDPAHLKRERIAIDFKGQEHFESLEYTQSKEMNALMDGNASKTSSGGVGGSVGAGGHGGDVNKPSNGLSHPSPTKKSATVKNLPSKPKSLPSRSSKNALPAVAPLRPLPTLGSTSYISFFINGEDQGIAFSDLYSYLPLRVSGGGLKGKGGRRKGAKGEGGVREHKENLFDDGSLGYYVFISLFNDAMVTINPGPEFEFPPPPDIDALYSKSDPDRGGEGERTWRPIVERYPEYMAEQWELDKLDEIAAEAEYSARAKEEKAEAAKKAGREKKRAVAEGRKKARKEEEERIRRELARREEVEEEVVGQRKEEEEDARMEEEEEGGEGEGARAEKMEVEEDDRFGPGADFEFEFDIKAAEDEPGIEDHDAHYSESDNDPNHLMVTEGYYSTSGAQTPDQGYGGYSGYASSEEGEGEVDGGGEGEREGSVYRMQSPKEWGEGGGVIPWEGV</sequence>
<dbReference type="PANTHER" id="PTHR10598">
    <property type="entry name" value="SET1/ASH2 HISTONE METHYLTRANSFERASE COMPLEX SUBUNIT ASH2"/>
    <property type="match status" value="1"/>
</dbReference>
<dbReference type="Gene3D" id="2.60.120.920">
    <property type="match status" value="1"/>
</dbReference>
<evidence type="ECO:0000256" key="1">
    <source>
        <dbReference type="ARBA" id="ARBA00004123"/>
    </source>
</evidence>